<proteinExistence type="predicted"/>
<reference evidence="6 7" key="1">
    <citation type="journal article" date="2015" name="Biotechnol. Biofuels">
        <title>Enhanced degradation of softwood versus hardwood by the white-rot fungus Pycnoporus coccineus.</title>
        <authorList>
            <person name="Couturier M."/>
            <person name="Navarro D."/>
            <person name="Chevret D."/>
            <person name="Henrissat B."/>
            <person name="Piumi F."/>
            <person name="Ruiz-Duenas F.J."/>
            <person name="Martinez A.T."/>
            <person name="Grigoriev I.V."/>
            <person name="Riley R."/>
            <person name="Lipzen A."/>
            <person name="Berrin J.G."/>
            <person name="Master E.R."/>
            <person name="Rosso M.N."/>
        </authorList>
    </citation>
    <scope>NUCLEOTIDE SEQUENCE [LARGE SCALE GENOMIC DNA]</scope>
    <source>
        <strain evidence="6 7">BRFM310</strain>
    </source>
</reference>
<evidence type="ECO:0000313" key="7">
    <source>
        <dbReference type="Proteomes" id="UP000193067"/>
    </source>
</evidence>
<organism evidence="6 7">
    <name type="scientific">Trametes coccinea (strain BRFM310)</name>
    <name type="common">Pycnoporus coccineus</name>
    <dbReference type="NCBI Taxonomy" id="1353009"/>
    <lineage>
        <taxon>Eukaryota</taxon>
        <taxon>Fungi</taxon>
        <taxon>Dikarya</taxon>
        <taxon>Basidiomycota</taxon>
        <taxon>Agaricomycotina</taxon>
        <taxon>Agaricomycetes</taxon>
        <taxon>Polyporales</taxon>
        <taxon>Polyporaceae</taxon>
        <taxon>Trametes</taxon>
    </lineage>
</organism>
<dbReference type="Gene3D" id="3.40.50.300">
    <property type="entry name" value="P-loop containing nucleotide triphosphate hydrolases"/>
    <property type="match status" value="1"/>
</dbReference>
<feature type="repeat" description="WD" evidence="3">
    <location>
        <begin position="1356"/>
        <end position="1389"/>
    </location>
</feature>
<evidence type="ECO:0000256" key="4">
    <source>
        <dbReference type="SAM" id="MobiDB-lite"/>
    </source>
</evidence>
<dbReference type="PROSITE" id="PS50294">
    <property type="entry name" value="WD_REPEATS_REGION"/>
    <property type="match status" value="2"/>
</dbReference>
<dbReference type="InterPro" id="IPR001680">
    <property type="entry name" value="WD40_rpt"/>
</dbReference>
<feature type="domain" description="Nephrocystin 3-like N-terminal" evidence="5">
    <location>
        <begin position="270"/>
        <end position="420"/>
    </location>
</feature>
<evidence type="ECO:0000259" key="5">
    <source>
        <dbReference type="Pfam" id="PF24883"/>
    </source>
</evidence>
<dbReference type="STRING" id="1353009.A0A1Y2ID98"/>
<protein>
    <submittedName>
        <fullName evidence="6">WD40 repeat-like protein</fullName>
    </submittedName>
</protein>
<gene>
    <name evidence="6" type="ORF">PYCCODRAFT_1439398</name>
</gene>
<evidence type="ECO:0000313" key="6">
    <source>
        <dbReference type="EMBL" id="OSC98370.1"/>
    </source>
</evidence>
<dbReference type="CDD" id="cd00200">
    <property type="entry name" value="WD40"/>
    <property type="match status" value="1"/>
</dbReference>
<evidence type="ECO:0000256" key="2">
    <source>
        <dbReference type="ARBA" id="ARBA00022737"/>
    </source>
</evidence>
<dbReference type="Pfam" id="PF24883">
    <property type="entry name" value="NPHP3_N"/>
    <property type="match status" value="1"/>
</dbReference>
<dbReference type="OrthoDB" id="2750460at2759"/>
<dbReference type="Gene3D" id="2.130.10.10">
    <property type="entry name" value="YVTN repeat-like/Quinoprotein amine dehydrogenase"/>
    <property type="match status" value="4"/>
</dbReference>
<feature type="repeat" description="WD" evidence="3">
    <location>
        <begin position="872"/>
        <end position="913"/>
    </location>
</feature>
<feature type="repeat" description="WD" evidence="3">
    <location>
        <begin position="1243"/>
        <end position="1284"/>
    </location>
</feature>
<sequence length="1525" mass="169621">MDSLTSTTRPLKNETQPTSTTGRSTRQELFETGFNRLIQALKITKEFSSPCPPLQTAVGALLIALEAYEKYSDAMEALDSLLTRMEPLQKVIRKALEVEYDKCPKALKERLEAFASQVLSVVDDVKAIRSRRRIIRFINASDYAEQTEAWVKKLSWSIQSFILEGTIVLELTVHEGFTMMHGRFDRLDNGIKEVSEGIQGLRDDLDHKLADDPLRTRLRPVLEARFDHGSSIHVECHEGTRGEVLATLCSWLRPDDPRLSTLPEPVVPAESDRPILWVYALPGVGKSTIARTAAVFWERDRVLGATFFCARDGQRSNILGIFRTIAYQLARRFPKFRDALVKVLDEDPDLYAAAPSRQLEKLIAEPIQVAVAEGEFHSRIPIIIDALDECTDKAAVSTILTSLALHISKLEPLWFLITSRREENITRGFLHRTLLENTQQLNLTDVRPDLTKRDIETFVRSRFEDIRRAIPGIRHSWPSRAELDNLLRLSDVLFIYAATAMLFIADDKVRDPEGQLNRLLASGNAAAISGTGSTFLLDTLYEQVLNDAIVKLHQNLQTSIPRLLLGTLVVAEERLDPATLAALLDLPSLVVQRVLPAFHAILTVPTADENTTPIRLIHLSFANFLVDPTRCANERFLVHPPIHHSLIALRCLNLMQESLKYNVCEISSEHDHLPNREIPGLSARIARYLPPVLRYACRYWTRHLARAEIGEELLVALEAFCRAHLLHWLEVLSVLDSVAGVAESLRSTQALLKNADLRETEVPALLYECERMVRAFYPAISTSFIQVYRTAIPFSPAESPLRRRHQADVSQVVDVRIGGERSWSTILASQVVGVGTILALAFSPDGTHVVCATTDRLMLLLNAHTGVRLQVFEGHTNWIRSVSFSPTGKELLSGSDDKTVRLWDVATGACLQTWTVRSHAVGSVAWSPDGVFIAYGAQNRTITLRRVVSSKRNVVLRQDACARYVAFGADGSLLSTSDNMTCNIWDTHSINWGATDNAPSQILEHSSEVTVAAVSSDSSLVACGLRSGEIVLWRKADKQQLSCLPGESDVISLAFYSNSRLAAAYGWSPSILWDVSSVTPIRVDAMDIAKADAASFSPDGVHIAYAIDSTLQIRRWSGNTPRETGVLKPPTKPSLAKRLKRLLGCFSPPPLSSSSMEEVTDDIPIRVLAVSISPRGTLMVAVYEDHWRQWDISSGQCTRTKEHVGSELSTIAWSFTGEYFACTGQDENIRIWDTHTGNQLGTYAGHSSTVTAIVFTADDQHFLSASRDGSIRRWVLQDTRPEASSEVVFQSAEDEIDAFAVSPDGRWMLAGASRHESPPDTSSAELLAKPSRRPADRNGWYGALYLYDATGRVVWIENHRSIVSAVAFSHDCTRALAGSVEGEVFLYDLTQLIPLDKATVRRAPPIVVPEHRFNIGSTHRVRHVSFALNGQGILTDKSYNPLTAELRPLSVPVADPSSPSPHFLDDDGWLWLVDAKQVPRRVCWVSPSARPTDLDAARSWISQQNRVIACRTHDGRLVVIDISRC</sequence>
<dbReference type="SMART" id="SM00320">
    <property type="entry name" value="WD40"/>
    <property type="match status" value="9"/>
</dbReference>
<dbReference type="PANTHER" id="PTHR19879:SF9">
    <property type="entry name" value="TRANSCRIPTION INITIATION FACTOR TFIID SUBUNIT 5"/>
    <property type="match status" value="1"/>
</dbReference>
<evidence type="ECO:0000256" key="3">
    <source>
        <dbReference type="PROSITE-ProRule" id="PRU00221"/>
    </source>
</evidence>
<dbReference type="PROSITE" id="PS00678">
    <property type="entry name" value="WD_REPEATS_1"/>
    <property type="match status" value="1"/>
</dbReference>
<dbReference type="InterPro" id="IPR036322">
    <property type="entry name" value="WD40_repeat_dom_sf"/>
</dbReference>
<dbReference type="Pfam" id="PF00400">
    <property type="entry name" value="WD40"/>
    <property type="match status" value="5"/>
</dbReference>
<keyword evidence="1 3" id="KW-0853">WD repeat</keyword>
<dbReference type="InterPro" id="IPR015943">
    <property type="entry name" value="WD40/YVTN_repeat-like_dom_sf"/>
</dbReference>
<dbReference type="SUPFAM" id="SSF50978">
    <property type="entry name" value="WD40 repeat-like"/>
    <property type="match status" value="2"/>
</dbReference>
<evidence type="ECO:0000256" key="1">
    <source>
        <dbReference type="ARBA" id="ARBA00022574"/>
    </source>
</evidence>
<name>A0A1Y2ID98_TRAC3</name>
<dbReference type="InterPro" id="IPR056884">
    <property type="entry name" value="NPHP3-like_N"/>
</dbReference>
<feature type="region of interest" description="Disordered" evidence="4">
    <location>
        <begin position="1"/>
        <end position="26"/>
    </location>
</feature>
<dbReference type="PANTHER" id="PTHR19879">
    <property type="entry name" value="TRANSCRIPTION INITIATION FACTOR TFIID"/>
    <property type="match status" value="1"/>
</dbReference>
<dbReference type="InterPro" id="IPR019775">
    <property type="entry name" value="WD40_repeat_CS"/>
</dbReference>
<dbReference type="EMBL" id="KZ084139">
    <property type="protein sequence ID" value="OSC98370.1"/>
    <property type="molecule type" value="Genomic_DNA"/>
</dbReference>
<dbReference type="Proteomes" id="UP000193067">
    <property type="component" value="Unassembled WGS sequence"/>
</dbReference>
<feature type="compositionally biased region" description="Polar residues" evidence="4">
    <location>
        <begin position="1"/>
        <end position="24"/>
    </location>
</feature>
<dbReference type="PROSITE" id="PS50082">
    <property type="entry name" value="WD_REPEATS_2"/>
    <property type="match status" value="4"/>
</dbReference>
<keyword evidence="2" id="KW-0677">Repeat</keyword>
<dbReference type="InterPro" id="IPR027417">
    <property type="entry name" value="P-loop_NTPase"/>
</dbReference>
<feature type="repeat" description="WD" evidence="3">
    <location>
        <begin position="1208"/>
        <end position="1242"/>
    </location>
</feature>
<accession>A0A1Y2ID98</accession>
<keyword evidence="7" id="KW-1185">Reference proteome</keyword>
<dbReference type="SUPFAM" id="SSF52540">
    <property type="entry name" value="P-loop containing nucleoside triphosphate hydrolases"/>
    <property type="match status" value="1"/>
</dbReference>